<name>A0A8S5US44_9CAUD</name>
<sequence length="43" mass="5187">MKLVLLIASAMTAILMMIHILEQRYKRKRIAEIEKKLKGRYRK</sequence>
<evidence type="ECO:0000313" key="1">
    <source>
        <dbReference type="EMBL" id="DAF97303.1"/>
    </source>
</evidence>
<reference evidence="1" key="1">
    <citation type="journal article" date="2021" name="Proc. Natl. Acad. Sci. U.S.A.">
        <title>A Catalog of Tens of Thousands of Viruses from Human Metagenomes Reveals Hidden Associations with Chronic Diseases.</title>
        <authorList>
            <person name="Tisza M.J."/>
            <person name="Buck C.B."/>
        </authorList>
    </citation>
    <scope>NUCLEOTIDE SEQUENCE</scope>
    <source>
        <strain evidence="1">CtPJ52</strain>
    </source>
</reference>
<protein>
    <submittedName>
        <fullName evidence="1">Uncharacterized protein</fullName>
    </submittedName>
</protein>
<accession>A0A8S5US44</accession>
<dbReference type="EMBL" id="BK016131">
    <property type="protein sequence ID" value="DAF97303.1"/>
    <property type="molecule type" value="Genomic_DNA"/>
</dbReference>
<organism evidence="1">
    <name type="scientific">Siphoviridae sp. ctPJ52</name>
    <dbReference type="NCBI Taxonomy" id="2825483"/>
    <lineage>
        <taxon>Viruses</taxon>
        <taxon>Duplodnaviria</taxon>
        <taxon>Heunggongvirae</taxon>
        <taxon>Uroviricota</taxon>
        <taxon>Caudoviricetes</taxon>
    </lineage>
</organism>
<proteinExistence type="predicted"/>